<name>A0A0F9NEZ3_9ZZZZ</name>
<dbReference type="AlphaFoldDB" id="A0A0F9NEZ3"/>
<gene>
    <name evidence="2" type="ORF">LCGC14_0958790</name>
</gene>
<evidence type="ECO:0000259" key="1">
    <source>
        <dbReference type="Pfam" id="PF18546"/>
    </source>
</evidence>
<evidence type="ECO:0000313" key="2">
    <source>
        <dbReference type="EMBL" id="KKN18130.1"/>
    </source>
</evidence>
<dbReference type="Pfam" id="PF18546">
    <property type="entry name" value="MetOD1"/>
    <property type="match status" value="1"/>
</dbReference>
<accession>A0A0F9NEZ3</accession>
<proteinExistence type="predicted"/>
<feature type="domain" description="Metanogen output" evidence="1">
    <location>
        <begin position="27"/>
        <end position="158"/>
    </location>
</feature>
<comment type="caution">
    <text evidence="2">The sequence shown here is derived from an EMBL/GenBank/DDBJ whole genome shotgun (WGS) entry which is preliminary data.</text>
</comment>
<dbReference type="EMBL" id="LAZR01003456">
    <property type="protein sequence ID" value="KKN18130.1"/>
    <property type="molecule type" value="Genomic_DNA"/>
</dbReference>
<protein>
    <recommendedName>
        <fullName evidence="1">Metanogen output domain-containing protein</fullName>
    </recommendedName>
</protein>
<sequence length="177" mass="19831">MDTDLNKIDISKLDIPLERDGFLRELLRQLSGTLQDVVGLEEAQGFITLVGQKMGELINDEYKAALNEDNLTREHVSVILADLKQRIQGDFKIITEDPHKIIFQGNTCPFAEKVIDRPSLCMMTSNVFGTIASQNLGYAKVSLEETIARGARGCRVVVYLSENDESVMAEGIEYYKD</sequence>
<organism evidence="2">
    <name type="scientific">marine sediment metagenome</name>
    <dbReference type="NCBI Taxonomy" id="412755"/>
    <lineage>
        <taxon>unclassified sequences</taxon>
        <taxon>metagenomes</taxon>
        <taxon>ecological metagenomes</taxon>
    </lineage>
</organism>
<dbReference type="InterPro" id="IPR041359">
    <property type="entry name" value="MetOD1"/>
</dbReference>
<reference evidence="2" key="1">
    <citation type="journal article" date="2015" name="Nature">
        <title>Complex archaea that bridge the gap between prokaryotes and eukaryotes.</title>
        <authorList>
            <person name="Spang A."/>
            <person name="Saw J.H."/>
            <person name="Jorgensen S.L."/>
            <person name="Zaremba-Niedzwiedzka K."/>
            <person name="Martijn J."/>
            <person name="Lind A.E."/>
            <person name="van Eijk R."/>
            <person name="Schleper C."/>
            <person name="Guy L."/>
            <person name="Ettema T.J."/>
        </authorList>
    </citation>
    <scope>NUCLEOTIDE SEQUENCE</scope>
</reference>